<proteinExistence type="inferred from homology"/>
<dbReference type="InterPro" id="IPR000719">
    <property type="entry name" value="Prot_kinase_dom"/>
</dbReference>
<dbReference type="EMBL" id="DS550801">
    <property type="protein sequence ID" value="EDR22151.1"/>
    <property type="molecule type" value="Genomic_DNA"/>
</dbReference>
<dbReference type="eggNOG" id="KOG1164">
    <property type="taxonomic scope" value="Eukaryota"/>
</dbReference>
<dbReference type="PROSITE" id="PS00107">
    <property type="entry name" value="PROTEIN_KINASE_ATP"/>
    <property type="match status" value="1"/>
</dbReference>
<gene>
    <name evidence="7" type="ORF">EDI_129040</name>
</gene>
<dbReference type="GeneID" id="5914098"/>
<evidence type="ECO:0000256" key="1">
    <source>
        <dbReference type="ARBA" id="ARBA00012513"/>
    </source>
</evidence>
<evidence type="ECO:0000259" key="6">
    <source>
        <dbReference type="PROSITE" id="PS50011"/>
    </source>
</evidence>
<evidence type="ECO:0000256" key="3">
    <source>
        <dbReference type="ARBA" id="ARBA00022840"/>
    </source>
</evidence>
<evidence type="ECO:0000256" key="2">
    <source>
        <dbReference type="ARBA" id="ARBA00022741"/>
    </source>
</evidence>
<comment type="similarity">
    <text evidence="5">Belongs to the protein kinase superfamily.</text>
</comment>
<organism evidence="8">
    <name type="scientific">Entamoeba dispar (strain ATCC PRA-260 / SAW760)</name>
    <dbReference type="NCBI Taxonomy" id="370354"/>
    <lineage>
        <taxon>Eukaryota</taxon>
        <taxon>Amoebozoa</taxon>
        <taxon>Evosea</taxon>
        <taxon>Archamoebae</taxon>
        <taxon>Mastigamoebida</taxon>
        <taxon>Entamoebidae</taxon>
        <taxon>Entamoeba</taxon>
    </lineage>
</organism>
<protein>
    <recommendedName>
        <fullName evidence="1">non-specific serine/threonine protein kinase</fullName>
        <ecNumber evidence="1">2.7.11.1</ecNumber>
    </recommendedName>
</protein>
<accession>B0ETG6</accession>
<dbReference type="PROSITE" id="PS00108">
    <property type="entry name" value="PROTEIN_KINASE_ST"/>
    <property type="match status" value="1"/>
</dbReference>
<reference evidence="8" key="1">
    <citation type="submission" date="2007-12" db="EMBL/GenBank/DDBJ databases">
        <title>Annotation of Entamoeba dispar SAW760.</title>
        <authorList>
            <person name="Lorenzi H."/>
            <person name="Inman J."/>
            <person name="Schobel S."/>
            <person name="Amedeo P."/>
            <person name="Caler E."/>
        </authorList>
    </citation>
    <scope>NUCLEOTIDE SEQUENCE [LARGE SCALE GENOMIC DNA]</scope>
    <source>
        <strain evidence="8">ATCC PRA-260 / SAW760</strain>
    </source>
</reference>
<dbReference type="VEuPathDB" id="AmoebaDB:EDI_129040"/>
<evidence type="ECO:0000313" key="7">
    <source>
        <dbReference type="EMBL" id="EDR22151.1"/>
    </source>
</evidence>
<dbReference type="Pfam" id="PF00069">
    <property type="entry name" value="Pkinase"/>
    <property type="match status" value="1"/>
</dbReference>
<keyword evidence="5" id="KW-0723">Serine/threonine-protein kinase</keyword>
<dbReference type="PROSITE" id="PS50011">
    <property type="entry name" value="PROTEIN_KINASE_DOM"/>
    <property type="match status" value="1"/>
</dbReference>
<keyword evidence="2 4" id="KW-0547">Nucleotide-binding</keyword>
<evidence type="ECO:0000313" key="8">
    <source>
        <dbReference type="Proteomes" id="UP000008076"/>
    </source>
</evidence>
<dbReference type="EC" id="2.7.11.1" evidence="1"/>
<dbReference type="AlphaFoldDB" id="B0ETG6"/>
<keyword evidence="7" id="KW-0418">Kinase</keyword>
<sequence>MKSQKQFHDWIIKEPLGSGTYGNVFRCLNIKTNKSAAIKIINEESSALNKTTIIKNLQGNEGIIRFFECGYELYGYCLVFELHIINLNQLRLNQPTSRFSSQTSFRLLFKMIKIVEYIHSKQIIHCDIKPDNFMISQDGDIILIDFGLSEHYQDFSYHQKLGFKGSLQFASPNQHLGKKYIPIVLLFLYFIFFIKTSQECLIIL</sequence>
<evidence type="ECO:0000256" key="5">
    <source>
        <dbReference type="RuleBase" id="RU000304"/>
    </source>
</evidence>
<dbReference type="GO" id="GO:0004674">
    <property type="term" value="F:protein serine/threonine kinase activity"/>
    <property type="evidence" value="ECO:0007669"/>
    <property type="project" value="UniProtKB-KW"/>
</dbReference>
<dbReference type="InterPro" id="IPR011009">
    <property type="entry name" value="Kinase-like_dom_sf"/>
</dbReference>
<dbReference type="SMART" id="SM00220">
    <property type="entry name" value="S_TKc"/>
    <property type="match status" value="1"/>
</dbReference>
<keyword evidence="7" id="KW-0808">Transferase</keyword>
<dbReference type="KEGG" id="edi:EDI_129040"/>
<dbReference type="OrthoDB" id="5118436at2759"/>
<dbReference type="InterPro" id="IPR008271">
    <property type="entry name" value="Ser/Thr_kinase_AS"/>
</dbReference>
<feature type="binding site" evidence="4">
    <location>
        <position position="39"/>
    </location>
    <ligand>
        <name>ATP</name>
        <dbReference type="ChEBI" id="CHEBI:30616"/>
    </ligand>
</feature>
<dbReference type="InterPro" id="IPR050235">
    <property type="entry name" value="CK1_Ser-Thr_kinase"/>
</dbReference>
<dbReference type="RefSeq" id="XP_001741366.1">
    <property type="nucleotide sequence ID" value="XM_001741314.1"/>
</dbReference>
<evidence type="ECO:0000256" key="4">
    <source>
        <dbReference type="PROSITE-ProRule" id="PRU10141"/>
    </source>
</evidence>
<name>B0ETG6_ENTDS</name>
<keyword evidence="3 4" id="KW-0067">ATP-binding</keyword>
<dbReference type="GO" id="GO:0005524">
    <property type="term" value="F:ATP binding"/>
    <property type="evidence" value="ECO:0007669"/>
    <property type="project" value="UniProtKB-UniRule"/>
</dbReference>
<dbReference type="SUPFAM" id="SSF56112">
    <property type="entry name" value="Protein kinase-like (PK-like)"/>
    <property type="match status" value="1"/>
</dbReference>
<keyword evidence="8" id="KW-1185">Reference proteome</keyword>
<dbReference type="InterPro" id="IPR017441">
    <property type="entry name" value="Protein_kinase_ATP_BS"/>
</dbReference>
<dbReference type="PANTHER" id="PTHR11909">
    <property type="entry name" value="CASEIN KINASE-RELATED"/>
    <property type="match status" value="1"/>
</dbReference>
<dbReference type="Gene3D" id="1.10.510.10">
    <property type="entry name" value="Transferase(Phosphotransferase) domain 1"/>
    <property type="match status" value="1"/>
</dbReference>
<dbReference type="Proteomes" id="UP000008076">
    <property type="component" value="Unassembled WGS sequence"/>
</dbReference>
<feature type="domain" description="Protein kinase" evidence="6">
    <location>
        <begin position="10"/>
        <end position="204"/>
    </location>
</feature>